<evidence type="ECO:0000256" key="12">
    <source>
        <dbReference type="ARBA" id="ARBA00023211"/>
    </source>
</evidence>
<organism evidence="20 21">
    <name type="scientific">Gehongia tenuis</name>
    <dbReference type="NCBI Taxonomy" id="2763655"/>
    <lineage>
        <taxon>Bacteria</taxon>
        <taxon>Bacillati</taxon>
        <taxon>Bacillota</taxon>
        <taxon>Clostridia</taxon>
        <taxon>Christensenellales</taxon>
        <taxon>Christensenellaceae</taxon>
        <taxon>Gehongia</taxon>
    </lineage>
</organism>
<feature type="binding site" evidence="16">
    <location>
        <position position="798"/>
    </location>
    <ligand>
        <name>ATP</name>
        <dbReference type="ChEBI" id="CHEBI:30616"/>
        <label>2</label>
    </ligand>
</feature>
<feature type="binding site" evidence="16">
    <location>
        <position position="841"/>
    </location>
    <ligand>
        <name>Mn(2+)</name>
        <dbReference type="ChEBI" id="CHEBI:29035"/>
        <label>3</label>
    </ligand>
</feature>
<evidence type="ECO:0000256" key="17">
    <source>
        <dbReference type="PROSITE-ProRule" id="PRU10125"/>
    </source>
</evidence>
<feature type="binding site" evidence="16">
    <location>
        <position position="853"/>
    </location>
    <ligand>
        <name>Mg(2+)</name>
        <dbReference type="ChEBI" id="CHEBI:18420"/>
        <label>4</label>
    </ligand>
</feature>
<comment type="caution">
    <text evidence="15">Lacks conserved residue(s) required for the propagation of feature annotation.</text>
</comment>
<reference evidence="20" key="1">
    <citation type="submission" date="2020-08" db="EMBL/GenBank/DDBJ databases">
        <title>Genome public.</title>
        <authorList>
            <person name="Liu C."/>
            <person name="Sun Q."/>
        </authorList>
    </citation>
    <scope>NUCLEOTIDE SEQUENCE</scope>
    <source>
        <strain evidence="20">NSJ-53</strain>
    </source>
</reference>
<feature type="active site" description="Proton donor" evidence="15">
    <location>
        <position position="1163"/>
    </location>
</feature>
<feature type="binding site" evidence="16">
    <location>
        <position position="284"/>
    </location>
    <ligand>
        <name>ATP</name>
        <dbReference type="ChEBI" id="CHEBI:30616"/>
        <label>1</label>
    </ligand>
</feature>
<feature type="region of interest" description="Carbamoyl phosphate synthetic domain" evidence="16">
    <location>
        <begin position="568"/>
        <end position="950"/>
    </location>
</feature>
<keyword evidence="4 16" id="KW-0436">Ligase</keyword>
<feature type="binding site" evidence="15">
    <location>
        <begin position="1303"/>
        <end position="1304"/>
    </location>
    <ligand>
        <name>substrate</name>
    </ligand>
</feature>
<dbReference type="InterPro" id="IPR018510">
    <property type="entry name" value="DAP_epimerase_AS"/>
</dbReference>
<dbReference type="SUPFAM" id="SSF54506">
    <property type="entry name" value="Diaminopimelate epimerase-like"/>
    <property type="match status" value="1"/>
</dbReference>
<dbReference type="Gene3D" id="3.30.1490.20">
    <property type="entry name" value="ATP-grasp fold, A domain"/>
    <property type="match status" value="1"/>
</dbReference>
<evidence type="ECO:0000313" key="21">
    <source>
        <dbReference type="Proteomes" id="UP000623172"/>
    </source>
</evidence>
<evidence type="ECO:0000256" key="2">
    <source>
        <dbReference type="ARBA" id="ARBA00009799"/>
    </source>
</evidence>
<dbReference type="InterPro" id="IPR036914">
    <property type="entry name" value="MGS-like_dom_sf"/>
</dbReference>
<comment type="domain">
    <text evidence="16">The large subunit is composed of 2 ATP-grasp domains that are involved in binding the 2 ATP molecules needed for carbamoyl phosphate synthesis. The N-terminal ATP-grasp domain (referred to as the carboxyphosphate synthetic component) catalyzes the ATP-dependent phosphorylation of hydrogencarbonate to carboxyphosphate and the subsequent nucleophilic attack by ammonia to form a carbamate intermediate. The C-terminal ATP-grasp domain (referred to as the carbamoyl phosphate synthetic component) then catalyzes the phosphorylation of carbamate with the second ATP to form the end product carbamoyl phosphate. The reactive and unstable enzyme intermediates are sequentially channeled from one active site to the next through the interior of the protein over a distance of at least 96 A.</text>
</comment>
<accession>A0A926D3C0</accession>
<feature type="site" description="Could be important to modulate the pK values of the two catalytic cysteine residues" evidence="15">
    <location>
        <position position="1254"/>
    </location>
</feature>
<dbReference type="GO" id="GO:0006526">
    <property type="term" value="P:L-arginine biosynthetic process"/>
    <property type="evidence" value="ECO:0007669"/>
    <property type="project" value="UniProtKB-UniRule"/>
</dbReference>
<feature type="binding site" evidence="16">
    <location>
        <position position="242"/>
    </location>
    <ligand>
        <name>ATP</name>
        <dbReference type="ChEBI" id="CHEBI:30616"/>
        <label>1</label>
    </ligand>
</feature>
<comment type="function">
    <text evidence="16">Large subunit of the glutamine-dependent carbamoyl phosphate synthetase (CPSase). CPSase catalyzes the formation of carbamoyl phosphate from the ammonia moiety of glutamine, carbonate, and phosphate donated by ATP, constituting the first step of 2 biosynthetic pathways, one leading to arginine and/or urea and the other to pyrimidine nucleotides. The large subunit (synthetase) binds the substrates ammonia (free or transferred from glutamine from the small subunit), hydrogencarbonate and ATP and carries out an ATP-coupled ligase reaction, activating hydrogencarbonate by forming carboxy phosphate which reacts with ammonia to form carbamoyl phosphate.</text>
</comment>
<comment type="similarity">
    <text evidence="2 16">Belongs to the CarB family.</text>
</comment>
<dbReference type="InterPro" id="IPR006275">
    <property type="entry name" value="CPSase_lsu"/>
</dbReference>
<feature type="binding site" evidence="16">
    <location>
        <position position="855"/>
    </location>
    <ligand>
        <name>Mn(2+)</name>
        <dbReference type="ChEBI" id="CHEBI:29035"/>
        <label>4</label>
    </ligand>
</feature>
<dbReference type="PRINTS" id="PR00098">
    <property type="entry name" value="CPSASE"/>
</dbReference>
<feature type="binding site" evidence="16">
    <location>
        <position position="300"/>
    </location>
    <ligand>
        <name>Mn(2+)</name>
        <dbReference type="ChEBI" id="CHEBI:29035"/>
        <label>2</label>
    </ligand>
</feature>
<feature type="binding site" evidence="15">
    <location>
        <position position="1103"/>
    </location>
    <ligand>
        <name>substrate</name>
    </ligand>
</feature>
<feature type="binding site" evidence="16">
    <location>
        <position position="208"/>
    </location>
    <ligand>
        <name>ATP</name>
        <dbReference type="ChEBI" id="CHEBI:30616"/>
        <label>1</label>
    </ligand>
</feature>
<dbReference type="NCBIfam" id="NF009455">
    <property type="entry name" value="PRK12815.1"/>
    <property type="match status" value="1"/>
</dbReference>
<dbReference type="EC" id="5.1.1.7" evidence="15"/>
<dbReference type="GO" id="GO:0006541">
    <property type="term" value="P:glutamine metabolic process"/>
    <property type="evidence" value="ECO:0007669"/>
    <property type="project" value="TreeGrafter"/>
</dbReference>
<dbReference type="GO" id="GO:0044205">
    <property type="term" value="P:'de novo' UMP biosynthetic process"/>
    <property type="evidence" value="ECO:0007669"/>
    <property type="project" value="UniProtKB-UniRule"/>
</dbReference>
<feature type="binding site" evidence="15">
    <location>
        <position position="1252"/>
    </location>
    <ligand>
        <name>substrate</name>
    </ligand>
</feature>
<dbReference type="InterPro" id="IPR005480">
    <property type="entry name" value="CPSase_lsu_oligo"/>
</dbReference>
<evidence type="ECO:0000256" key="3">
    <source>
        <dbReference type="ARBA" id="ARBA00022571"/>
    </source>
</evidence>
<dbReference type="InterPro" id="IPR036897">
    <property type="entry name" value="CarbamoylP_synth_lsu_oligo_sf"/>
</dbReference>
<dbReference type="GO" id="GO:0004088">
    <property type="term" value="F:carbamoyl-phosphate synthase (glutamine-hydrolyzing) activity"/>
    <property type="evidence" value="ECO:0007669"/>
    <property type="project" value="UniProtKB-UniRule"/>
</dbReference>
<feature type="binding site" evidence="16">
    <location>
        <position position="853"/>
    </location>
    <ligand>
        <name>Mn(2+)</name>
        <dbReference type="ChEBI" id="CHEBI:29035"/>
        <label>3</label>
    </ligand>
</feature>
<feature type="binding site" evidence="16">
    <location>
        <position position="298"/>
    </location>
    <ligand>
        <name>Mg(2+)</name>
        <dbReference type="ChEBI" id="CHEBI:18420"/>
        <label>2</label>
    </ligand>
</feature>
<dbReference type="Gene3D" id="3.40.50.20">
    <property type="match status" value="2"/>
</dbReference>
<feature type="binding site" evidence="16">
    <location>
        <position position="769"/>
    </location>
    <ligand>
        <name>ATP</name>
        <dbReference type="ChEBI" id="CHEBI:30616"/>
        <label>2</label>
    </ligand>
</feature>
<keyword evidence="21" id="KW-1185">Reference proteome</keyword>
<evidence type="ECO:0000256" key="16">
    <source>
        <dbReference type="HAMAP-Rule" id="MF_01210"/>
    </source>
</evidence>
<keyword evidence="15" id="KW-0457">Lysine biosynthesis</keyword>
<dbReference type="InterPro" id="IPR011761">
    <property type="entry name" value="ATP-grasp"/>
</dbReference>
<dbReference type="HAMAP" id="MF_01210_B">
    <property type="entry name" value="CPSase_L_chain_B"/>
    <property type="match status" value="1"/>
</dbReference>
<comment type="catalytic activity">
    <reaction evidence="13 16">
        <text>hydrogencarbonate + NH4(+) + 2 ATP = carbamoyl phosphate + 2 ADP + phosphate + 2 H(+)</text>
        <dbReference type="Rhea" id="RHEA:18029"/>
        <dbReference type="ChEBI" id="CHEBI:15378"/>
        <dbReference type="ChEBI" id="CHEBI:17544"/>
        <dbReference type="ChEBI" id="CHEBI:28938"/>
        <dbReference type="ChEBI" id="CHEBI:30616"/>
        <dbReference type="ChEBI" id="CHEBI:43474"/>
        <dbReference type="ChEBI" id="CHEBI:58228"/>
        <dbReference type="ChEBI" id="CHEBI:456216"/>
        <dbReference type="EC" id="6.3.4.16"/>
    </reaction>
</comment>
<dbReference type="FunFam" id="3.30.470.20:FF:000026">
    <property type="entry name" value="Carbamoyl-phosphate synthase large chain"/>
    <property type="match status" value="1"/>
</dbReference>
<feature type="region of interest" description="Allosteric domain" evidence="16">
    <location>
        <begin position="951"/>
        <end position="1370"/>
    </location>
</feature>
<evidence type="ECO:0000256" key="7">
    <source>
        <dbReference type="ARBA" id="ARBA00022737"/>
    </source>
</evidence>
<keyword evidence="9 16" id="KW-0067">ATP-binding</keyword>
<feature type="binding site" evidence="16">
    <location>
        <position position="799"/>
    </location>
    <ligand>
        <name>ATP</name>
        <dbReference type="ChEBI" id="CHEBI:30616"/>
        <label>2</label>
    </ligand>
</feature>
<dbReference type="PANTHER" id="PTHR11405">
    <property type="entry name" value="CARBAMOYLTRANSFERASE FAMILY MEMBER"/>
    <property type="match status" value="1"/>
</dbReference>
<feature type="binding site" evidence="16">
    <location>
        <position position="169"/>
    </location>
    <ligand>
        <name>ATP</name>
        <dbReference type="ChEBI" id="CHEBI:30616"/>
        <label>1</label>
    </ligand>
</feature>
<dbReference type="GO" id="GO:0009089">
    <property type="term" value="P:lysine biosynthetic process via diaminopimelate"/>
    <property type="evidence" value="ECO:0007669"/>
    <property type="project" value="UniProtKB-UniRule"/>
</dbReference>
<feature type="binding site" evidence="16">
    <location>
        <position position="855"/>
    </location>
    <ligand>
        <name>Mg(2+)</name>
        <dbReference type="ChEBI" id="CHEBI:18420"/>
        <label>4</label>
    </ligand>
</feature>
<feature type="binding site" evidence="15">
    <location>
        <position position="1154"/>
    </location>
    <ligand>
        <name>substrate</name>
    </ligand>
</feature>
<evidence type="ECO:0000256" key="6">
    <source>
        <dbReference type="ARBA" id="ARBA00022723"/>
    </source>
</evidence>
<feature type="active site" description="Proton acceptor" evidence="15">
    <location>
        <position position="1312"/>
    </location>
</feature>
<dbReference type="GO" id="GO:0004087">
    <property type="term" value="F:carbamoyl-phosphate synthase (ammonia) activity"/>
    <property type="evidence" value="ECO:0007669"/>
    <property type="project" value="UniProtKB-EC"/>
</dbReference>
<feature type="binding site" evidence="16">
    <location>
        <position position="298"/>
    </location>
    <ligand>
        <name>Mn(2+)</name>
        <dbReference type="ChEBI" id="CHEBI:29035"/>
        <label>2</label>
    </ligand>
</feature>
<feature type="domain" description="MGS-like" evidence="19">
    <location>
        <begin position="951"/>
        <end position="1090"/>
    </location>
</feature>
<keyword evidence="5 15" id="KW-0028">Amino-acid biosynthesis</keyword>
<dbReference type="PROSITE" id="PS50975">
    <property type="entry name" value="ATP_GRASP"/>
    <property type="match status" value="2"/>
</dbReference>
<keyword evidence="3 16" id="KW-0055">Arginine biosynthesis</keyword>
<dbReference type="PROSITE" id="PS01326">
    <property type="entry name" value="DAP_EPIMERASE"/>
    <property type="match status" value="1"/>
</dbReference>
<feature type="binding site" evidence="16">
    <location>
        <position position="210"/>
    </location>
    <ligand>
        <name>ATP</name>
        <dbReference type="ChEBI" id="CHEBI:30616"/>
        <label>1</label>
    </ligand>
</feature>
<comment type="pathway">
    <text evidence="16">Pyrimidine metabolism; UMP biosynthesis via de novo pathway; (S)-dihydroorotate from bicarbonate: step 1/3.</text>
</comment>
<dbReference type="SMART" id="SM00851">
    <property type="entry name" value="MGS"/>
    <property type="match status" value="1"/>
</dbReference>
<comment type="pathway">
    <text evidence="15">Amino-acid biosynthesis; L-lysine biosynthesis via DAP pathway; DL-2,6-diaminopimelate from LL-2,6-diaminopimelate: step 1/1.</text>
</comment>
<feature type="binding site" evidence="16">
    <location>
        <position position="298"/>
    </location>
    <ligand>
        <name>Mn(2+)</name>
        <dbReference type="ChEBI" id="CHEBI:29035"/>
        <label>1</label>
    </ligand>
</feature>
<feature type="binding site" evidence="16">
    <location>
        <position position="767"/>
    </location>
    <ligand>
        <name>ATP</name>
        <dbReference type="ChEBI" id="CHEBI:30616"/>
        <label>2</label>
    </ligand>
</feature>
<feature type="binding site" evidence="16">
    <location>
        <position position="284"/>
    </location>
    <ligand>
        <name>Mg(2+)</name>
        <dbReference type="ChEBI" id="CHEBI:18420"/>
        <label>1</label>
    </ligand>
</feature>
<dbReference type="CDD" id="cd01424">
    <property type="entry name" value="MGS_CPS_II"/>
    <property type="match status" value="1"/>
</dbReference>
<feature type="binding site" evidence="16">
    <location>
        <position position="853"/>
    </location>
    <ligand>
        <name>Mn(2+)</name>
        <dbReference type="ChEBI" id="CHEBI:29035"/>
        <label>4</label>
    </ligand>
</feature>
<keyword evidence="6" id="KW-0479">Metal-binding</keyword>
<dbReference type="Pfam" id="PF02142">
    <property type="entry name" value="MGS"/>
    <property type="match status" value="1"/>
</dbReference>
<feature type="site" description="Could be important to modulate the pK values of the two catalytic cysteine residues" evidence="15">
    <location>
        <position position="1303"/>
    </location>
</feature>
<feature type="binding site" evidence="16">
    <location>
        <position position="298"/>
    </location>
    <ligand>
        <name>Mg(2+)</name>
        <dbReference type="ChEBI" id="CHEBI:18420"/>
        <label>1</label>
    </ligand>
</feature>
<evidence type="ECO:0000256" key="10">
    <source>
        <dbReference type="ARBA" id="ARBA00022842"/>
    </source>
</evidence>
<dbReference type="Gene3D" id="3.30.470.20">
    <property type="entry name" value="ATP-grasp fold, B domain"/>
    <property type="match status" value="2"/>
</dbReference>
<dbReference type="InterPro" id="IPR001653">
    <property type="entry name" value="DAP_epimerase_DapF"/>
</dbReference>
<keyword evidence="12" id="KW-0464">Manganese</keyword>
<evidence type="ECO:0000256" key="11">
    <source>
        <dbReference type="ARBA" id="ARBA00022975"/>
    </source>
</evidence>
<comment type="subunit">
    <text evidence="15">Homodimer.</text>
</comment>
<comment type="catalytic activity">
    <reaction evidence="15">
        <text>(2S,6S)-2,6-diaminopimelate = meso-2,6-diaminopimelate</text>
        <dbReference type="Rhea" id="RHEA:15393"/>
        <dbReference type="ChEBI" id="CHEBI:57609"/>
        <dbReference type="ChEBI" id="CHEBI:57791"/>
        <dbReference type="EC" id="5.1.1.7"/>
    </reaction>
</comment>
<feature type="binding site" evidence="16">
    <location>
        <position position="241"/>
    </location>
    <ligand>
        <name>ATP</name>
        <dbReference type="ChEBI" id="CHEBI:30616"/>
        <label>1</label>
    </ligand>
</feature>
<feature type="binding site" evidence="16">
    <location>
        <position position="841"/>
    </location>
    <ligand>
        <name>Mg(2+)</name>
        <dbReference type="ChEBI" id="CHEBI:18420"/>
        <label>3</label>
    </ligand>
</feature>
<keyword evidence="15" id="KW-0413">Isomerase</keyword>
<protein>
    <recommendedName>
        <fullName evidence="15 16">Multifunctional fusion protein</fullName>
    </recommendedName>
    <domain>
        <recommendedName>
            <fullName evidence="15">Diaminopimelate epimerase</fullName>
            <shortName evidence="15">DAP epimerase</shortName>
            <ecNumber evidence="15">5.1.1.7</ecNumber>
        </recommendedName>
        <alternativeName>
            <fullName evidence="15">PLP-independent amino acid racemase</fullName>
        </alternativeName>
    </domain>
    <domain>
        <recommendedName>
            <fullName evidence="16">Carbamoyl phosphate synthase large chain</fullName>
            <ecNumber evidence="16">6.3.4.16</ecNumber>
            <ecNumber evidence="16">6.3.5.5</ecNumber>
        </recommendedName>
        <alternativeName>
            <fullName evidence="16">Carbamoyl phosphate synthetase ammonia chain</fullName>
        </alternativeName>
    </domain>
</protein>
<evidence type="ECO:0000259" key="18">
    <source>
        <dbReference type="PROSITE" id="PS50975"/>
    </source>
</evidence>
<dbReference type="FunFam" id="3.30.470.20:FF:000001">
    <property type="entry name" value="Carbamoyl-phosphate synthase large chain"/>
    <property type="match status" value="1"/>
</dbReference>
<sequence length="1370" mass="149514">MPRNPRIQKVLLIGSGPIVIGQAAEFDYAGTQALSVLRDEGLEVVLINSNPATIMTDGAMADKIYIEPLTLETVKRIIELEKPDSLLSTLGGQTALTLSMQLAREGFLEKHGVTLLGADPETIDRAEDRQRFKDTMTEIGQPVIPSKVVETVEDALLYAEEIGYPVIVRPAFTLGGSGGGIAGSPASLEETAMNGLRQSPITQVLIEKCISGWKEIEFEVMRDSRGNVITVCSMENFDPVGVHTGDSIVIAPAVTLSDKEYQMLRTAALQIITAMGIEGGCNCQFALRPDSFEYAVIEVNPRVSRSSALASKATGYPIAKVATRIALGYTLDEIPNAVTGRTCACFEPALDYVVVKLPKWPFDKFVYARRELGTQMKATGEVMAIAPSFEEALMKAVRGAEISLDSLSLPALHGLSDLEIETRLHEATDERLFVVYEAVKRGVPRSEIHRITKIDPWFLAKLENLAAMEKRLAALREAAEAPVPGSEAPAPGPALDGGVYLAAKKLGFPDSVIERLTGHALAAPGRPFRRPPVYKMVDTCAAEFAAETPYFYGTCGEVNEAAEYLEAHHASKKRIIVFGSGPIRIGQGIEFDYASVHCVWTLKKAGYEVVIVNNNPETVSTDFDTADRLYFEPLTPEDVWGVIETEKPYGVVVAFGGQTAIKLTRFLDEQGVNILGTPPDSIDAAEDRERFDGLLEQLRMERPEGAAVMNLAEALRAANELGYPVLMRPSYVLGGQNMIVAYSDEDIEEYMDIILMHGIENPVLIDKYLMGTEIEVDAICDGTDILIPGIMEHIERAGVHSGDSIAVYPAWNLNGEITERIVDSSRKLALGLRTRGLINIQYVIHGGEIYVIEVNPRSSRTIPYISKVTGVPMVDLATRCMLGEKLRDMGYGTGLYPSVPYVAVKVPIFSFEKLIDVDTHLGPEMKSTGEVLGIGKTLDEALYKGLLAAGYNMEKSGAILITVRDRDKNEIVDVARKYVSLGFQLYATRGTAKALGEAGIRAEVVEKIHEAERNTMTLIESGKVSYIISTSSRGRLPSRDSVKIRRKAVERAIPCLTSIDTADALANCLMSRYTPYSTELVDLNHMRRQKTKLAFTKMQGCGNDYIYFDCMDQEVFGPESLSVSLSGRHFGIGGDGVVLICPSMAADARMRMFNLDGSEGEMCGNAIRCVGKYLYDNGLVKSEEITIETLAGIKKLRLYVRGGQVVSARVNMGRAELAPAKIPVALDGENVIKRRVSVAGGEYDITCVSMGNPHAVVFMDHLNALDIEKLGPKFENDPLFPERVNTEFVTVMDENTLKMRVWERGSGETWACGTGASAAAVAAVLAGYCKRGSKITVRLKGGDLVIEYMDDGTVYMTGNCVKVYEGTIEI</sequence>
<evidence type="ECO:0000256" key="15">
    <source>
        <dbReference type="HAMAP-Rule" id="MF_00197"/>
    </source>
</evidence>
<comment type="function">
    <text evidence="15">Catalyzes the stereoinversion of LL-2,6-diaminopimelate (L,L-DAP) to meso-diaminopimelate (meso-DAP), a precursor of L-lysine and an essential component of the bacterial peptidoglycan.</text>
</comment>
<feature type="binding site" evidence="16">
    <location>
        <position position="284"/>
    </location>
    <ligand>
        <name>Mn(2+)</name>
        <dbReference type="ChEBI" id="CHEBI:29035"/>
        <label>1</label>
    </ligand>
</feature>
<evidence type="ECO:0000259" key="19">
    <source>
        <dbReference type="PROSITE" id="PS51855"/>
    </source>
</evidence>
<feature type="binding site" evidence="16">
    <location>
        <position position="300"/>
    </location>
    <ligand>
        <name>Mg(2+)</name>
        <dbReference type="ChEBI" id="CHEBI:18420"/>
        <label>2</label>
    </ligand>
</feature>
<comment type="pathway">
    <text evidence="1 16">Amino-acid biosynthesis; L-arginine biosynthesis; carbamoyl phosphate from bicarbonate: step 1/1.</text>
</comment>
<comment type="catalytic activity">
    <reaction evidence="14 16">
        <text>hydrogencarbonate + L-glutamine + 2 ATP + H2O = carbamoyl phosphate + L-glutamate + 2 ADP + phosphate + 2 H(+)</text>
        <dbReference type="Rhea" id="RHEA:18633"/>
        <dbReference type="ChEBI" id="CHEBI:15377"/>
        <dbReference type="ChEBI" id="CHEBI:15378"/>
        <dbReference type="ChEBI" id="CHEBI:17544"/>
        <dbReference type="ChEBI" id="CHEBI:29985"/>
        <dbReference type="ChEBI" id="CHEBI:30616"/>
        <dbReference type="ChEBI" id="CHEBI:43474"/>
        <dbReference type="ChEBI" id="CHEBI:58228"/>
        <dbReference type="ChEBI" id="CHEBI:58359"/>
        <dbReference type="ChEBI" id="CHEBI:456216"/>
        <dbReference type="EC" id="6.3.5.5"/>
    </reaction>
</comment>
<dbReference type="InterPro" id="IPR011607">
    <property type="entry name" value="MGS-like_dom"/>
</dbReference>
<feature type="binding site" evidence="16">
    <location>
        <position position="129"/>
    </location>
    <ligand>
        <name>ATP</name>
        <dbReference type="ChEBI" id="CHEBI:30616"/>
        <label>1</label>
    </ligand>
</feature>
<feature type="binding site" evidence="16">
    <location>
        <position position="773"/>
    </location>
    <ligand>
        <name>ATP</name>
        <dbReference type="ChEBI" id="CHEBI:30616"/>
        <label>2</label>
    </ligand>
</feature>
<dbReference type="GO" id="GO:0005524">
    <property type="term" value="F:ATP binding"/>
    <property type="evidence" value="ECO:0007669"/>
    <property type="project" value="UniProtKB-UniRule"/>
</dbReference>
<dbReference type="PROSITE" id="PS00866">
    <property type="entry name" value="CPSASE_1"/>
    <property type="match status" value="1"/>
</dbReference>
<dbReference type="InterPro" id="IPR005479">
    <property type="entry name" value="CPAse_ATP-bd"/>
</dbReference>
<dbReference type="NCBIfam" id="TIGR00652">
    <property type="entry name" value="DapF"/>
    <property type="match status" value="1"/>
</dbReference>
<feature type="binding site" evidence="16">
    <location>
        <position position="243"/>
    </location>
    <ligand>
        <name>ATP</name>
        <dbReference type="ChEBI" id="CHEBI:30616"/>
        <label>1</label>
    </ligand>
</feature>
<dbReference type="SUPFAM" id="SSF52335">
    <property type="entry name" value="Methylglyoxal synthase-like"/>
    <property type="match status" value="1"/>
</dbReference>
<feature type="binding site" evidence="15">
    <location>
        <begin position="1164"/>
        <end position="1165"/>
    </location>
    <ligand>
        <name>substrate</name>
    </ligand>
</feature>
<dbReference type="EC" id="6.3.5.5" evidence="16"/>
<feature type="region of interest" description="Carboxyphosphate synthetic domain" evidence="16">
    <location>
        <begin position="1"/>
        <end position="401"/>
    </location>
</feature>
<dbReference type="Pfam" id="PF02786">
    <property type="entry name" value="CPSase_L_D2"/>
    <property type="match status" value="2"/>
</dbReference>
<dbReference type="SMART" id="SM01096">
    <property type="entry name" value="CPSase_L_D3"/>
    <property type="match status" value="1"/>
</dbReference>
<keyword evidence="7 16" id="KW-0677">Repeat</keyword>
<dbReference type="Gene3D" id="3.10.310.10">
    <property type="entry name" value="Diaminopimelate Epimerase, Chain A, domain 1"/>
    <property type="match status" value="2"/>
</dbReference>
<dbReference type="EMBL" id="JACRSR010000001">
    <property type="protein sequence ID" value="MBC8530486.1"/>
    <property type="molecule type" value="Genomic_DNA"/>
</dbReference>
<dbReference type="PROSITE" id="PS00867">
    <property type="entry name" value="CPSASE_2"/>
    <property type="match status" value="2"/>
</dbReference>
<feature type="domain" description="ATP-grasp" evidence="18">
    <location>
        <begin position="133"/>
        <end position="327"/>
    </location>
</feature>
<dbReference type="Gene3D" id="1.10.1030.10">
    <property type="entry name" value="Carbamoyl-phosphate synthetase, large subunit oligomerisation domain"/>
    <property type="match status" value="1"/>
</dbReference>
<dbReference type="SUPFAM" id="SSF48108">
    <property type="entry name" value="Carbamoyl phosphate synthetase, large subunit connection domain"/>
    <property type="match status" value="1"/>
</dbReference>
<comment type="similarity">
    <text evidence="15">Belongs to the diaminopimelate epimerase family.</text>
</comment>
<dbReference type="Pfam" id="PF02787">
    <property type="entry name" value="CPSase_L_D3"/>
    <property type="match status" value="1"/>
</dbReference>
<dbReference type="GO" id="GO:0008837">
    <property type="term" value="F:diaminopimelate epimerase activity"/>
    <property type="evidence" value="ECO:0007669"/>
    <property type="project" value="UniProtKB-UniRule"/>
</dbReference>
<feature type="binding site" evidence="16">
    <location>
        <position position="800"/>
    </location>
    <ligand>
        <name>ATP</name>
        <dbReference type="ChEBI" id="CHEBI:30616"/>
        <label>2</label>
    </ligand>
</feature>
<dbReference type="Proteomes" id="UP000623172">
    <property type="component" value="Unassembled WGS sequence"/>
</dbReference>
<keyword evidence="8 16" id="KW-0547">Nucleotide-binding</keyword>
<dbReference type="InterPro" id="IPR033937">
    <property type="entry name" value="MGS_CPS_CarB"/>
</dbReference>
<feature type="binding site" evidence="15">
    <location>
        <begin position="1313"/>
        <end position="1314"/>
    </location>
    <ligand>
        <name>substrate</name>
    </ligand>
</feature>
<dbReference type="PROSITE" id="PS51855">
    <property type="entry name" value="MGS"/>
    <property type="match status" value="1"/>
</dbReference>
<dbReference type="GO" id="GO:0046872">
    <property type="term" value="F:metal ion binding"/>
    <property type="evidence" value="ECO:0007669"/>
    <property type="project" value="UniProtKB-KW"/>
</dbReference>
<evidence type="ECO:0000313" key="20">
    <source>
        <dbReference type="EMBL" id="MBC8530486.1"/>
    </source>
</evidence>
<keyword evidence="10" id="KW-0460">Magnesium</keyword>
<dbReference type="InterPro" id="IPR016185">
    <property type="entry name" value="PreATP-grasp_dom_sf"/>
</dbReference>
<keyword evidence="11 16" id="KW-0665">Pyrimidine biosynthesis</keyword>
<name>A0A926D3C0_9FIRM</name>
<feature type="binding site" evidence="16">
    <location>
        <position position="853"/>
    </location>
    <ligand>
        <name>ATP</name>
        <dbReference type="ChEBI" id="CHEBI:30616"/>
        <label>2</label>
    </ligand>
</feature>
<evidence type="ECO:0000256" key="13">
    <source>
        <dbReference type="ARBA" id="ARBA00047359"/>
    </source>
</evidence>
<dbReference type="InterPro" id="IPR058047">
    <property type="entry name" value="CPSase_preATP-grasp"/>
</dbReference>
<feature type="binding site" evidence="16">
    <location>
        <position position="853"/>
    </location>
    <ligand>
        <name>Mg(2+)</name>
        <dbReference type="ChEBI" id="CHEBI:18420"/>
        <label>3</label>
    </ligand>
</feature>
<feature type="binding site" evidence="16">
    <location>
        <position position="215"/>
    </location>
    <ligand>
        <name>ATP</name>
        <dbReference type="ChEBI" id="CHEBI:30616"/>
        <label>1</label>
    </ligand>
</feature>
<feature type="binding site" evidence="16">
    <location>
        <position position="175"/>
    </location>
    <ligand>
        <name>ATP</name>
        <dbReference type="ChEBI" id="CHEBI:30616"/>
        <label>1</label>
    </ligand>
</feature>
<comment type="subunit">
    <text evidence="16">Composed of two chains; the small (or glutamine) chain promotes the hydrolysis of glutamine to ammonia, which is used by the large (or ammonia) chain to synthesize carbamoyl phosphate. Tetramer of heterodimers (alpha,beta)4.</text>
</comment>
<dbReference type="NCBIfam" id="TIGR01369">
    <property type="entry name" value="CPSaseII_lrg"/>
    <property type="match status" value="1"/>
</dbReference>
<gene>
    <name evidence="16 20" type="primary">carB</name>
    <name evidence="15" type="synonym">dapF</name>
    <name evidence="20" type="ORF">H8696_01320</name>
</gene>
<feature type="binding site" evidence="15">
    <location>
        <position position="1285"/>
    </location>
    <ligand>
        <name>substrate</name>
    </ligand>
</feature>
<evidence type="ECO:0000256" key="5">
    <source>
        <dbReference type="ARBA" id="ARBA00022605"/>
    </source>
</evidence>
<evidence type="ECO:0000256" key="9">
    <source>
        <dbReference type="ARBA" id="ARBA00022840"/>
    </source>
</evidence>
<feature type="active site" evidence="17">
    <location>
        <position position="1163"/>
    </location>
</feature>
<feature type="binding site" evidence="16">
    <location>
        <position position="728"/>
    </location>
    <ligand>
        <name>ATP</name>
        <dbReference type="ChEBI" id="CHEBI:30616"/>
        <label>2</label>
    </ligand>
</feature>
<dbReference type="PANTHER" id="PTHR11405:SF53">
    <property type="entry name" value="CARBAMOYL-PHOSPHATE SYNTHASE [AMMONIA], MITOCHONDRIAL"/>
    <property type="match status" value="1"/>
</dbReference>
<dbReference type="Pfam" id="PF01678">
    <property type="entry name" value="DAP_epimerase"/>
    <property type="match status" value="2"/>
</dbReference>
<dbReference type="EC" id="6.3.4.16" evidence="16"/>
<comment type="subcellular location">
    <subcellularLocation>
        <location evidence="15">Cytoplasm</location>
    </subcellularLocation>
</comment>
<feature type="domain" description="ATP-grasp" evidence="18">
    <location>
        <begin position="692"/>
        <end position="882"/>
    </location>
</feature>
<dbReference type="GO" id="GO:0005737">
    <property type="term" value="C:cytoplasm"/>
    <property type="evidence" value="ECO:0007669"/>
    <property type="project" value="UniProtKB-SubCell"/>
</dbReference>
<dbReference type="Pfam" id="PF25596">
    <property type="entry name" value="CPSase_L_D1"/>
    <property type="match status" value="2"/>
</dbReference>
<keyword evidence="15" id="KW-0963">Cytoplasm</keyword>
<feature type="binding site" evidence="16">
    <location>
        <position position="841"/>
    </location>
    <ligand>
        <name>ATP</name>
        <dbReference type="ChEBI" id="CHEBI:30616"/>
        <label>2</label>
    </ligand>
</feature>
<evidence type="ECO:0000256" key="4">
    <source>
        <dbReference type="ARBA" id="ARBA00022598"/>
    </source>
</evidence>
<dbReference type="RefSeq" id="WP_249314462.1">
    <property type="nucleotide sequence ID" value="NZ_JACRSR010000001.1"/>
</dbReference>
<comment type="cofactor">
    <cofactor evidence="16">
        <name>Mg(2+)</name>
        <dbReference type="ChEBI" id="CHEBI:18420"/>
    </cofactor>
    <cofactor evidence="16">
        <name>Mn(2+)</name>
        <dbReference type="ChEBI" id="CHEBI:29035"/>
    </cofactor>
    <text evidence="16">Binds 4 Mg(2+) or Mn(2+) ions per subunit.</text>
</comment>
<feature type="binding site" evidence="16">
    <location>
        <position position="176"/>
    </location>
    <ligand>
        <name>ATP</name>
        <dbReference type="ChEBI" id="CHEBI:30616"/>
        <label>1</label>
    </ligand>
</feature>
<dbReference type="SUPFAM" id="SSF52440">
    <property type="entry name" value="PreATP-grasp domain"/>
    <property type="match status" value="2"/>
</dbReference>
<dbReference type="FunFam" id="3.40.50.20:FF:000001">
    <property type="entry name" value="Carbamoyl-phosphate synthase large chain"/>
    <property type="match status" value="2"/>
</dbReference>
<dbReference type="Gene3D" id="3.40.50.1380">
    <property type="entry name" value="Methylglyoxal synthase-like domain"/>
    <property type="match status" value="1"/>
</dbReference>
<dbReference type="HAMAP" id="MF_00197">
    <property type="entry name" value="DAP_epimerase"/>
    <property type="match status" value="1"/>
</dbReference>
<evidence type="ECO:0000256" key="8">
    <source>
        <dbReference type="ARBA" id="ARBA00022741"/>
    </source>
</evidence>
<dbReference type="SUPFAM" id="SSF56059">
    <property type="entry name" value="Glutathione synthetase ATP-binding domain-like"/>
    <property type="match status" value="2"/>
</dbReference>
<proteinExistence type="inferred from homology"/>
<dbReference type="InterPro" id="IPR005483">
    <property type="entry name" value="CPSase_dom"/>
</dbReference>
<feature type="binding site" evidence="16">
    <location>
        <position position="801"/>
    </location>
    <ligand>
        <name>ATP</name>
        <dbReference type="ChEBI" id="CHEBI:30616"/>
        <label>2</label>
    </ligand>
</feature>
<dbReference type="NCBIfam" id="NF003671">
    <property type="entry name" value="PRK05294.1"/>
    <property type="match status" value="1"/>
</dbReference>
<evidence type="ECO:0000256" key="14">
    <source>
        <dbReference type="ARBA" id="ARBA00048816"/>
    </source>
</evidence>
<comment type="caution">
    <text evidence="20">The sequence shown here is derived from an EMBL/GenBank/DDBJ whole genome shotgun (WGS) entry which is preliminary data.</text>
</comment>
<dbReference type="InterPro" id="IPR013815">
    <property type="entry name" value="ATP_grasp_subdomain_1"/>
</dbReference>
<feature type="binding site" evidence="16">
    <location>
        <position position="298"/>
    </location>
    <ligand>
        <name>ATP</name>
        <dbReference type="ChEBI" id="CHEBI:30616"/>
        <label>1</label>
    </ligand>
</feature>
<evidence type="ECO:0000256" key="1">
    <source>
        <dbReference type="ARBA" id="ARBA00005077"/>
    </source>
</evidence>